<dbReference type="AlphaFoldDB" id="A0A223CZX5"/>
<evidence type="ECO:0000256" key="2">
    <source>
        <dbReference type="ARBA" id="ARBA00023235"/>
    </source>
</evidence>
<keyword evidence="4" id="KW-1185">Reference proteome</keyword>
<proteinExistence type="inferred from homology"/>
<dbReference type="GO" id="GO:0047661">
    <property type="term" value="F:amino-acid racemase activity"/>
    <property type="evidence" value="ECO:0007669"/>
    <property type="project" value="InterPro"/>
</dbReference>
<evidence type="ECO:0000313" key="4">
    <source>
        <dbReference type="Proteomes" id="UP000214688"/>
    </source>
</evidence>
<dbReference type="InterPro" id="IPR015942">
    <property type="entry name" value="Asp/Glu/hydantoin_racemase"/>
</dbReference>
<dbReference type="PANTHER" id="PTHR21198:SF7">
    <property type="entry name" value="ASPARTATE-GLUTAMATE RACEMASE FAMILY"/>
    <property type="match status" value="1"/>
</dbReference>
<dbReference type="PANTHER" id="PTHR21198">
    <property type="entry name" value="GLUTAMATE RACEMASE"/>
    <property type="match status" value="1"/>
</dbReference>
<dbReference type="RefSeq" id="WP_094235907.1">
    <property type="nucleotide sequence ID" value="NZ_CP022657.1"/>
</dbReference>
<dbReference type="InterPro" id="IPR004380">
    <property type="entry name" value="Asp_race"/>
</dbReference>
<sequence>MKTIGLLGGMSWESTVVYYQLLNTLVRDKLGGLNSAKVLMHSFNFEEIAVCQRAGDWQKATEILLGAARNLEASGADLLLICTNTMHTLAPEIQAGINTPLLHIADVTAAALLEQGVQKAALLGTRYTMEQEFYRERLKGHGVEVVIPGQVERQDVHDIIFDELCQGVVKDVSRKRYREIMARLTEEHGVEGIILGCTEIQLLVQPDDAQVPLFDTTYLHAKKAIELALS</sequence>
<dbReference type="OrthoDB" id="9803739at2"/>
<organism evidence="3 4">
    <name type="scientific">Tumebacillus algifaecis</name>
    <dbReference type="NCBI Taxonomy" id="1214604"/>
    <lineage>
        <taxon>Bacteria</taxon>
        <taxon>Bacillati</taxon>
        <taxon>Bacillota</taxon>
        <taxon>Bacilli</taxon>
        <taxon>Bacillales</taxon>
        <taxon>Alicyclobacillaceae</taxon>
        <taxon>Tumebacillus</taxon>
    </lineage>
</organism>
<dbReference type="Gene3D" id="3.40.50.1860">
    <property type="match status" value="2"/>
</dbReference>
<name>A0A223CZX5_9BACL</name>
<dbReference type="EMBL" id="CP022657">
    <property type="protein sequence ID" value="ASS74657.1"/>
    <property type="molecule type" value="Genomic_DNA"/>
</dbReference>
<dbReference type="InterPro" id="IPR001920">
    <property type="entry name" value="Asp/Glu_race"/>
</dbReference>
<keyword evidence="2" id="KW-0413">Isomerase</keyword>
<evidence type="ECO:0000313" key="3">
    <source>
        <dbReference type="EMBL" id="ASS74657.1"/>
    </source>
</evidence>
<dbReference type="Proteomes" id="UP000214688">
    <property type="component" value="Chromosome"/>
</dbReference>
<dbReference type="NCBIfam" id="TIGR00035">
    <property type="entry name" value="asp_race"/>
    <property type="match status" value="1"/>
</dbReference>
<reference evidence="3 4" key="1">
    <citation type="journal article" date="2015" name="Int. J. Syst. Evol. Microbiol.">
        <title>Tumebacillus algifaecis sp. nov., isolated from decomposing algal scum.</title>
        <authorList>
            <person name="Wu Y.F."/>
            <person name="Zhang B."/>
            <person name="Xing P."/>
            <person name="Wu Q.L."/>
            <person name="Liu S.J."/>
        </authorList>
    </citation>
    <scope>NUCLEOTIDE SEQUENCE [LARGE SCALE GENOMIC DNA]</scope>
    <source>
        <strain evidence="3 4">THMBR28</strain>
    </source>
</reference>
<comment type="similarity">
    <text evidence="1">Belongs to the aspartate/glutamate racemases family.</text>
</comment>
<protein>
    <submittedName>
        <fullName evidence="3">Aspartate/glutamate racemase</fullName>
    </submittedName>
</protein>
<dbReference type="Pfam" id="PF01177">
    <property type="entry name" value="Asp_Glu_race"/>
    <property type="match status" value="1"/>
</dbReference>
<gene>
    <name evidence="3" type="ORF">CIG75_06520</name>
</gene>
<accession>A0A223CZX5</accession>
<dbReference type="KEGG" id="tab:CIG75_06520"/>
<evidence type="ECO:0000256" key="1">
    <source>
        <dbReference type="ARBA" id="ARBA00007847"/>
    </source>
</evidence>
<dbReference type="SUPFAM" id="SSF53681">
    <property type="entry name" value="Aspartate/glutamate racemase"/>
    <property type="match status" value="2"/>
</dbReference>